<reference evidence="9" key="2">
    <citation type="submission" date="2022-01" db="EMBL/GenBank/DDBJ databases">
        <authorList>
            <person name="Yamashiro T."/>
            <person name="Shiraishi A."/>
            <person name="Satake H."/>
            <person name="Nakayama K."/>
        </authorList>
    </citation>
    <scope>NUCLEOTIDE SEQUENCE</scope>
</reference>
<dbReference type="PANTHER" id="PTHR37984:SF5">
    <property type="entry name" value="PROTEIN NYNRIN-LIKE"/>
    <property type="match status" value="1"/>
</dbReference>
<evidence type="ECO:0000313" key="9">
    <source>
        <dbReference type="EMBL" id="GJT30071.1"/>
    </source>
</evidence>
<evidence type="ECO:0000256" key="4">
    <source>
        <dbReference type="ARBA" id="ARBA00022759"/>
    </source>
</evidence>
<dbReference type="GO" id="GO:0003964">
    <property type="term" value="F:RNA-directed DNA polymerase activity"/>
    <property type="evidence" value="ECO:0007669"/>
    <property type="project" value="UniProtKB-KW"/>
</dbReference>
<proteinExistence type="predicted"/>
<keyword evidence="6 9" id="KW-0695">RNA-directed DNA polymerase</keyword>
<dbReference type="PANTHER" id="PTHR37984">
    <property type="entry name" value="PROTEIN CBG26694"/>
    <property type="match status" value="1"/>
</dbReference>
<protein>
    <submittedName>
        <fullName evidence="9">Reverse transcriptase domain-containing protein</fullName>
    </submittedName>
</protein>
<evidence type="ECO:0000256" key="5">
    <source>
        <dbReference type="ARBA" id="ARBA00022801"/>
    </source>
</evidence>
<accession>A0ABQ5CSK8</accession>
<dbReference type="InterPro" id="IPR041588">
    <property type="entry name" value="Integrase_H2C2"/>
</dbReference>
<feature type="domain" description="Integrase zinc-binding" evidence="8">
    <location>
        <begin position="431"/>
        <end position="485"/>
    </location>
</feature>
<sequence length="503" mass="58139">MPVKLGSFDAIIGMDWLAKYQAIIVCVEKIVRIPWGNETLIVRGDGSLPPTRQVEFQIDFIPGAAPVARAPYRFTPSEMKELSEQLKELSDKGFIRPSSSRWGAPVLFVKKKDLLKKEELYAKFSKCEFWIPKVQFLGYVIDSQGIHVDPAKIESIKDWASPKIPMEIRQFLGLAGYYRRFIKGFLKITKLMTKLTQKKVKFVWGDKQEAAFQLLKQKLYSAPILALPEGSEDFITYCDALIKGLGAVLMQRDKVIAYASRQLKIHGKKYTTHDLELGTVVFALKIWRHYLYRTKCTVFTDHKSLQLILNQKELNMRQRHWLELLSDYDCEIRYHPGKANVVADALSRKERINPLRVRALVMTIGMDLPKQILNAQTEARKLENIKNEDVGGMLIENSKDPEKLRMEKLEPRTDGTLCLNGRSWLPCYGDLRTVMMHESYKSKYSIHPGSDKMYQDMKKLYWWPNMKADITTYIRKCLTCAKVKAEHQMPSGLLVQPEIPQWK</sequence>
<reference evidence="9" key="1">
    <citation type="journal article" date="2022" name="Int. J. Mol. Sci.">
        <title>Draft Genome of Tanacetum Coccineum: Genomic Comparison of Closely Related Tanacetum-Family Plants.</title>
        <authorList>
            <person name="Yamashiro T."/>
            <person name="Shiraishi A."/>
            <person name="Nakayama K."/>
            <person name="Satake H."/>
        </authorList>
    </citation>
    <scope>NUCLEOTIDE SEQUENCE</scope>
</reference>
<feature type="domain" description="Reverse transcriptase RNase H-like" evidence="7">
    <location>
        <begin position="231"/>
        <end position="328"/>
    </location>
</feature>
<organism evidence="9 10">
    <name type="scientific">Tanacetum coccineum</name>
    <dbReference type="NCBI Taxonomy" id="301880"/>
    <lineage>
        <taxon>Eukaryota</taxon>
        <taxon>Viridiplantae</taxon>
        <taxon>Streptophyta</taxon>
        <taxon>Embryophyta</taxon>
        <taxon>Tracheophyta</taxon>
        <taxon>Spermatophyta</taxon>
        <taxon>Magnoliopsida</taxon>
        <taxon>eudicotyledons</taxon>
        <taxon>Gunneridae</taxon>
        <taxon>Pentapetalae</taxon>
        <taxon>asterids</taxon>
        <taxon>campanulids</taxon>
        <taxon>Asterales</taxon>
        <taxon>Asteraceae</taxon>
        <taxon>Asteroideae</taxon>
        <taxon>Anthemideae</taxon>
        <taxon>Anthemidinae</taxon>
        <taxon>Tanacetum</taxon>
    </lineage>
</organism>
<gene>
    <name evidence="9" type="ORF">Tco_0910346</name>
</gene>
<evidence type="ECO:0000313" key="10">
    <source>
        <dbReference type="Proteomes" id="UP001151760"/>
    </source>
</evidence>
<dbReference type="Gene3D" id="3.10.10.10">
    <property type="entry name" value="HIV Type 1 Reverse Transcriptase, subunit A, domain 1"/>
    <property type="match status" value="1"/>
</dbReference>
<dbReference type="InterPro" id="IPR050951">
    <property type="entry name" value="Retrovirus_Pol_polyprotein"/>
</dbReference>
<dbReference type="InterPro" id="IPR041373">
    <property type="entry name" value="RT_RNaseH"/>
</dbReference>
<dbReference type="SUPFAM" id="SSF56672">
    <property type="entry name" value="DNA/RNA polymerases"/>
    <property type="match status" value="1"/>
</dbReference>
<keyword evidence="1" id="KW-0808">Transferase</keyword>
<dbReference type="Gene3D" id="1.10.340.70">
    <property type="match status" value="1"/>
</dbReference>
<dbReference type="InterPro" id="IPR043128">
    <property type="entry name" value="Rev_trsase/Diguanyl_cyclase"/>
</dbReference>
<evidence type="ECO:0000256" key="6">
    <source>
        <dbReference type="ARBA" id="ARBA00022918"/>
    </source>
</evidence>
<dbReference type="Gene3D" id="3.30.70.270">
    <property type="match status" value="2"/>
</dbReference>
<comment type="caution">
    <text evidence="9">The sequence shown here is derived from an EMBL/GenBank/DDBJ whole genome shotgun (WGS) entry which is preliminary data.</text>
</comment>
<evidence type="ECO:0000256" key="3">
    <source>
        <dbReference type="ARBA" id="ARBA00022722"/>
    </source>
</evidence>
<evidence type="ECO:0000259" key="8">
    <source>
        <dbReference type="Pfam" id="PF17921"/>
    </source>
</evidence>
<evidence type="ECO:0000256" key="1">
    <source>
        <dbReference type="ARBA" id="ARBA00022679"/>
    </source>
</evidence>
<name>A0ABQ5CSK8_9ASTR</name>
<dbReference type="InterPro" id="IPR043502">
    <property type="entry name" value="DNA/RNA_pol_sf"/>
</dbReference>
<keyword evidence="3" id="KW-0540">Nuclease</keyword>
<keyword evidence="4" id="KW-0255">Endonuclease</keyword>
<evidence type="ECO:0000256" key="2">
    <source>
        <dbReference type="ARBA" id="ARBA00022695"/>
    </source>
</evidence>
<dbReference type="Pfam" id="PF17917">
    <property type="entry name" value="RT_RNaseH"/>
    <property type="match status" value="1"/>
</dbReference>
<dbReference type="Pfam" id="PF17921">
    <property type="entry name" value="Integrase_H2C2"/>
    <property type="match status" value="1"/>
</dbReference>
<dbReference type="CDD" id="cd09274">
    <property type="entry name" value="RNase_HI_RT_Ty3"/>
    <property type="match status" value="1"/>
</dbReference>
<keyword evidence="2" id="KW-0548">Nucleotidyltransferase</keyword>
<dbReference type="Proteomes" id="UP001151760">
    <property type="component" value="Unassembled WGS sequence"/>
</dbReference>
<dbReference type="Pfam" id="PF08284">
    <property type="entry name" value="RVP_2"/>
    <property type="match status" value="1"/>
</dbReference>
<keyword evidence="10" id="KW-1185">Reference proteome</keyword>
<evidence type="ECO:0000259" key="7">
    <source>
        <dbReference type="Pfam" id="PF17917"/>
    </source>
</evidence>
<dbReference type="EMBL" id="BQNB010014594">
    <property type="protein sequence ID" value="GJT30071.1"/>
    <property type="molecule type" value="Genomic_DNA"/>
</dbReference>
<keyword evidence="5" id="KW-0378">Hydrolase</keyword>